<dbReference type="PANTHER" id="PTHR43386:SF1">
    <property type="entry name" value="D,D-DIPEPTIDE TRANSPORT SYSTEM PERMEASE PROTEIN DDPC-RELATED"/>
    <property type="match status" value="1"/>
</dbReference>
<dbReference type="InterPro" id="IPR050366">
    <property type="entry name" value="BP-dependent_transpt_permease"/>
</dbReference>
<keyword evidence="11" id="KW-1185">Reference proteome</keyword>
<feature type="transmembrane region" description="Helical" evidence="8">
    <location>
        <begin position="245"/>
        <end position="264"/>
    </location>
</feature>
<protein>
    <submittedName>
        <fullName evidence="10">Nickel ABC transporter permease subunit NikC</fullName>
        <ecNumber evidence="10">3.6.3.24</ecNumber>
    </submittedName>
</protein>
<dbReference type="GO" id="GO:0015099">
    <property type="term" value="F:nickel cation transmembrane transporter activity"/>
    <property type="evidence" value="ECO:0007669"/>
    <property type="project" value="InterPro"/>
</dbReference>
<dbReference type="InterPro" id="IPR025966">
    <property type="entry name" value="OppC_N"/>
</dbReference>
<comment type="subcellular location">
    <subcellularLocation>
        <location evidence="1 8">Cell membrane</location>
        <topology evidence="1 8">Multi-pass membrane protein</topology>
    </subcellularLocation>
</comment>
<feature type="transmembrane region" description="Helical" evidence="8">
    <location>
        <begin position="83"/>
        <end position="102"/>
    </location>
</feature>
<keyword evidence="4 8" id="KW-0812">Transmembrane</keyword>
<keyword evidence="2 8" id="KW-0813">Transport</keyword>
<dbReference type="GO" id="GO:0005886">
    <property type="term" value="C:plasma membrane"/>
    <property type="evidence" value="ECO:0007669"/>
    <property type="project" value="UniProtKB-SubCell"/>
</dbReference>
<evidence type="ECO:0000313" key="10">
    <source>
        <dbReference type="EMBL" id="RSL32361.1"/>
    </source>
</evidence>
<dbReference type="CDD" id="cd06261">
    <property type="entry name" value="TM_PBP2"/>
    <property type="match status" value="1"/>
</dbReference>
<dbReference type="OrthoDB" id="9797472at2"/>
<evidence type="ECO:0000256" key="3">
    <source>
        <dbReference type="ARBA" id="ARBA00022475"/>
    </source>
</evidence>
<gene>
    <name evidence="10" type="primary">nikC</name>
    <name evidence="10" type="ORF">D7Z54_15810</name>
</gene>
<evidence type="ECO:0000259" key="9">
    <source>
        <dbReference type="PROSITE" id="PS50928"/>
    </source>
</evidence>
<dbReference type="RefSeq" id="WP_125556831.1">
    <property type="nucleotide sequence ID" value="NZ_RBVX01000015.1"/>
</dbReference>
<organism evidence="10 11">
    <name type="scientific">Salibacterium salarium</name>
    <dbReference type="NCBI Taxonomy" id="284579"/>
    <lineage>
        <taxon>Bacteria</taxon>
        <taxon>Bacillati</taxon>
        <taxon>Bacillota</taxon>
        <taxon>Bacilli</taxon>
        <taxon>Bacillales</taxon>
        <taxon>Bacillaceae</taxon>
    </lineage>
</organism>
<dbReference type="InterPro" id="IPR000515">
    <property type="entry name" value="MetI-like"/>
</dbReference>
<evidence type="ECO:0000256" key="4">
    <source>
        <dbReference type="ARBA" id="ARBA00022692"/>
    </source>
</evidence>
<evidence type="ECO:0000256" key="8">
    <source>
        <dbReference type="RuleBase" id="RU363032"/>
    </source>
</evidence>
<keyword evidence="5 8" id="KW-1133">Transmembrane helix</keyword>
<sequence length="274" mass="30705">MIVEWCKQIFKYKLLMFSGTFIILIAVIAIFAPYFAPHDPNLTRLELRLQGPSKDFLLGTDHQGRDILSRLIYGARVSMGSSILVVVVTMIISIVIGTFSGYKGGRIDYIFMRFCDIIMAFPGLVLILAFIGIMGPGLFNLILAMILIQWVSYARIIRGMVMSYKEQQFVSAARMLGSSNFKIIIRHLLPGIIPQIAVLASLDMGTILLHIAGFSFLGLGIQPPTPEWGAMLNDSRQFLRSHPSLMFYPGMMIFVIVMSFNLLGDALRDLMEQK</sequence>
<name>A0A3R9QKG4_9BACI</name>
<keyword evidence="6 8" id="KW-0472">Membrane</keyword>
<dbReference type="Gene3D" id="1.10.3720.10">
    <property type="entry name" value="MetI-like"/>
    <property type="match status" value="1"/>
</dbReference>
<dbReference type="Pfam" id="PF12911">
    <property type="entry name" value="OppC_N"/>
    <property type="match status" value="1"/>
</dbReference>
<dbReference type="InterPro" id="IPR035906">
    <property type="entry name" value="MetI-like_sf"/>
</dbReference>
<evidence type="ECO:0000256" key="2">
    <source>
        <dbReference type="ARBA" id="ARBA00022448"/>
    </source>
</evidence>
<comment type="similarity">
    <text evidence="7">Belongs to the binding-protein-dependent transport system permease family. OppBC subfamily.</text>
</comment>
<dbReference type="InterPro" id="IPR053385">
    <property type="entry name" value="ABC_transport_permease"/>
</dbReference>
<feature type="transmembrane region" description="Helical" evidence="8">
    <location>
        <begin position="12"/>
        <end position="36"/>
    </location>
</feature>
<dbReference type="InterPro" id="IPR014157">
    <property type="entry name" value="Nickel_NikC"/>
</dbReference>
<feature type="transmembrane region" description="Helical" evidence="8">
    <location>
        <begin position="196"/>
        <end position="221"/>
    </location>
</feature>
<comment type="caution">
    <text evidence="10">The sequence shown here is derived from an EMBL/GenBank/DDBJ whole genome shotgun (WGS) entry which is preliminary data.</text>
</comment>
<dbReference type="Pfam" id="PF00528">
    <property type="entry name" value="BPD_transp_1"/>
    <property type="match status" value="1"/>
</dbReference>
<accession>A0A3R9QKG4</accession>
<dbReference type="EC" id="3.6.3.24" evidence="10"/>
<feature type="transmembrane region" description="Helical" evidence="8">
    <location>
        <begin position="114"/>
        <end position="133"/>
    </location>
</feature>
<reference evidence="10 11" key="1">
    <citation type="submission" date="2018-10" db="EMBL/GenBank/DDBJ databases">
        <title>Draft genome sequence of Bacillus salarius IM0101, isolated from a hypersaline soil in Inner Mongolia, China.</title>
        <authorList>
            <person name="Yamprayoonswat W."/>
            <person name="Boonvisut S."/>
            <person name="Jumpathong W."/>
            <person name="Sittihan S."/>
            <person name="Ruangsuj P."/>
            <person name="Wanthongcharoen S."/>
            <person name="Thongpramul N."/>
            <person name="Pimmason S."/>
            <person name="Yu B."/>
            <person name="Yasawong M."/>
        </authorList>
    </citation>
    <scope>NUCLEOTIDE SEQUENCE [LARGE SCALE GENOMIC DNA]</scope>
    <source>
        <strain evidence="10 11">IM0101</strain>
    </source>
</reference>
<evidence type="ECO:0000256" key="7">
    <source>
        <dbReference type="ARBA" id="ARBA00024202"/>
    </source>
</evidence>
<dbReference type="NCBIfam" id="NF045474">
    <property type="entry name" value="Opp2C"/>
    <property type="match status" value="1"/>
</dbReference>
<feature type="domain" description="ABC transmembrane type-1" evidence="9">
    <location>
        <begin position="79"/>
        <end position="264"/>
    </location>
</feature>
<evidence type="ECO:0000256" key="6">
    <source>
        <dbReference type="ARBA" id="ARBA00023136"/>
    </source>
</evidence>
<dbReference type="PROSITE" id="PS50928">
    <property type="entry name" value="ABC_TM1"/>
    <property type="match status" value="1"/>
</dbReference>
<dbReference type="PANTHER" id="PTHR43386">
    <property type="entry name" value="OLIGOPEPTIDE TRANSPORT SYSTEM PERMEASE PROTEIN APPC"/>
    <property type="match status" value="1"/>
</dbReference>
<evidence type="ECO:0000313" key="11">
    <source>
        <dbReference type="Proteomes" id="UP000275076"/>
    </source>
</evidence>
<keyword evidence="3" id="KW-1003">Cell membrane</keyword>
<dbReference type="NCBIfam" id="TIGR02790">
    <property type="entry name" value="nickel_nikC"/>
    <property type="match status" value="1"/>
</dbReference>
<keyword evidence="10" id="KW-0378">Hydrolase</keyword>
<feature type="transmembrane region" description="Helical" evidence="8">
    <location>
        <begin position="139"/>
        <end position="157"/>
    </location>
</feature>
<dbReference type="GO" id="GO:0016787">
    <property type="term" value="F:hydrolase activity"/>
    <property type="evidence" value="ECO:0007669"/>
    <property type="project" value="UniProtKB-KW"/>
</dbReference>
<dbReference type="Proteomes" id="UP000275076">
    <property type="component" value="Unassembled WGS sequence"/>
</dbReference>
<dbReference type="SUPFAM" id="SSF161098">
    <property type="entry name" value="MetI-like"/>
    <property type="match status" value="1"/>
</dbReference>
<dbReference type="AlphaFoldDB" id="A0A3R9QKG4"/>
<proteinExistence type="inferred from homology"/>
<dbReference type="EMBL" id="RBVX01000015">
    <property type="protein sequence ID" value="RSL32361.1"/>
    <property type="molecule type" value="Genomic_DNA"/>
</dbReference>
<evidence type="ECO:0000256" key="5">
    <source>
        <dbReference type="ARBA" id="ARBA00022989"/>
    </source>
</evidence>
<evidence type="ECO:0000256" key="1">
    <source>
        <dbReference type="ARBA" id="ARBA00004651"/>
    </source>
</evidence>